<dbReference type="OrthoDB" id="2501728at2759"/>
<dbReference type="EMBL" id="DS178361">
    <property type="protein sequence ID" value="EFP92249.1"/>
    <property type="molecule type" value="Genomic_DNA"/>
</dbReference>
<name>E3L6S4_PUCGT</name>
<dbReference type="AlphaFoldDB" id="E3L6S4"/>
<gene>
    <name evidence="3" type="ORF">PGTG_18464</name>
</gene>
<organism evidence="3 4">
    <name type="scientific">Puccinia graminis f. sp. tritici (strain CRL 75-36-700-3 / race SCCL)</name>
    <name type="common">Black stem rust fungus</name>
    <dbReference type="NCBI Taxonomy" id="418459"/>
    <lineage>
        <taxon>Eukaryota</taxon>
        <taxon>Fungi</taxon>
        <taxon>Dikarya</taxon>
        <taxon>Basidiomycota</taxon>
        <taxon>Pucciniomycotina</taxon>
        <taxon>Pucciniomycetes</taxon>
        <taxon>Pucciniales</taxon>
        <taxon>Pucciniaceae</taxon>
        <taxon>Puccinia</taxon>
    </lineage>
</organism>
<reference key="1">
    <citation type="submission" date="2007-01" db="EMBL/GenBank/DDBJ databases">
        <title>The Genome Sequence of Puccinia graminis f. sp. tritici Strain CRL 75-36-700-3.</title>
        <authorList>
            <consortium name="The Broad Institute Genome Sequencing Platform"/>
            <person name="Birren B."/>
            <person name="Lander E."/>
            <person name="Galagan J."/>
            <person name="Nusbaum C."/>
            <person name="Devon K."/>
            <person name="Cuomo C."/>
            <person name="Jaffe D."/>
            <person name="Butler J."/>
            <person name="Alvarez P."/>
            <person name="Gnerre S."/>
            <person name="Grabherr M."/>
            <person name="Mauceli E."/>
            <person name="Brockman W."/>
            <person name="Young S."/>
            <person name="LaButti K."/>
            <person name="Sykes S."/>
            <person name="DeCaprio D."/>
            <person name="Crawford M."/>
            <person name="Koehrsen M."/>
            <person name="Engels R."/>
            <person name="Montgomery P."/>
            <person name="Pearson M."/>
            <person name="Howarth C."/>
            <person name="Larson L."/>
            <person name="White J."/>
            <person name="Zeng Q."/>
            <person name="Kodira C."/>
            <person name="Yandava C."/>
            <person name="Alvarado L."/>
            <person name="O'Leary S."/>
            <person name="Szabo L."/>
            <person name="Dean R."/>
            <person name="Schein J."/>
        </authorList>
    </citation>
    <scope>NUCLEOTIDE SEQUENCE</scope>
    <source>
        <strain>CRL 75-36-700-3</strain>
    </source>
</reference>
<dbReference type="VEuPathDB" id="FungiDB:PGTG_18464"/>
<protein>
    <submittedName>
        <fullName evidence="3">Uncharacterized protein</fullName>
    </submittedName>
</protein>
<evidence type="ECO:0000256" key="1">
    <source>
        <dbReference type="SAM" id="MobiDB-lite"/>
    </source>
</evidence>
<evidence type="ECO:0000313" key="3">
    <source>
        <dbReference type="EMBL" id="EFP92249.1"/>
    </source>
</evidence>
<dbReference type="GeneID" id="10537743"/>
<feature type="compositionally biased region" description="Polar residues" evidence="1">
    <location>
        <begin position="159"/>
        <end position="173"/>
    </location>
</feature>
<feature type="region of interest" description="Disordered" evidence="1">
    <location>
        <begin position="121"/>
        <end position="182"/>
    </location>
</feature>
<evidence type="ECO:0000313" key="4">
    <source>
        <dbReference type="Proteomes" id="UP000008783"/>
    </source>
</evidence>
<keyword evidence="4" id="KW-1185">Reference proteome</keyword>
<keyword evidence="2" id="KW-0732">Signal</keyword>
<dbReference type="InParanoid" id="E3L6S4"/>
<dbReference type="RefSeq" id="XP_003336668.1">
    <property type="nucleotide sequence ID" value="XM_003336620.1"/>
</dbReference>
<sequence>MFNFIKHLYLTLLVSEQALFTLLTLPQNGQKYVFELPDLNLPPPDESPLHSLYSLPPTRNLHADESDSVLRRKQAILHRDDTPHYSSSIIHHSAGSLKRKTNNLDTKLSANHVARMVVKRRKAIPNDQVEDKPRDNGEIVDQDSTSNPSAALDIHHTSTKNLKNKLSPQNTHNLPLGSRRDAHEIPNLNDWNFLKKDARKSRNNIPEDQKKTRTDWMFDFIEKLNSQEGYSQKDKILSTIACKKAALILKMYDKCKEKFPYPSGMHRNGRQAVVLKNILWISREKLELGRFRDGFEKNLLALVTGLQSRKRNSSKEILRFDSKTSLILEYVSKINIITTSLAVLYLALFQEHGEGGLTKEFVQAVLDFLKDFWTKIDKGDNADLQKRIFAQHLHRLLSLEEEDLDLGHKNMPQCIMAVSWNIIEYWSEIKYPKLEVSGRKDYRVSMTEIINKIIFFSDYEL</sequence>
<dbReference type="KEGG" id="pgr:PGTG_18464"/>
<accession>E3L6S4</accession>
<proteinExistence type="predicted"/>
<reference evidence="4" key="2">
    <citation type="journal article" date="2011" name="Proc. Natl. Acad. Sci. U.S.A.">
        <title>Obligate biotrophy features unraveled by the genomic analysis of rust fungi.</title>
        <authorList>
            <person name="Duplessis S."/>
            <person name="Cuomo C.A."/>
            <person name="Lin Y.-C."/>
            <person name="Aerts A."/>
            <person name="Tisserant E."/>
            <person name="Veneault-Fourrey C."/>
            <person name="Joly D.L."/>
            <person name="Hacquard S."/>
            <person name="Amselem J."/>
            <person name="Cantarel B.L."/>
            <person name="Chiu R."/>
            <person name="Coutinho P.M."/>
            <person name="Feau N."/>
            <person name="Field M."/>
            <person name="Frey P."/>
            <person name="Gelhaye E."/>
            <person name="Goldberg J."/>
            <person name="Grabherr M.G."/>
            <person name="Kodira C.D."/>
            <person name="Kohler A."/>
            <person name="Kuees U."/>
            <person name="Lindquist E.A."/>
            <person name="Lucas S.M."/>
            <person name="Mago R."/>
            <person name="Mauceli E."/>
            <person name="Morin E."/>
            <person name="Murat C."/>
            <person name="Pangilinan J.L."/>
            <person name="Park R."/>
            <person name="Pearson M."/>
            <person name="Quesneville H."/>
            <person name="Rouhier N."/>
            <person name="Sakthikumar S."/>
            <person name="Salamov A.A."/>
            <person name="Schmutz J."/>
            <person name="Selles B."/>
            <person name="Shapiro H."/>
            <person name="Tanguay P."/>
            <person name="Tuskan G.A."/>
            <person name="Henrissat B."/>
            <person name="Van de Peer Y."/>
            <person name="Rouze P."/>
            <person name="Ellis J.G."/>
            <person name="Dodds P.N."/>
            <person name="Schein J.E."/>
            <person name="Zhong S."/>
            <person name="Hamelin R.C."/>
            <person name="Grigoriev I.V."/>
            <person name="Szabo L.J."/>
            <person name="Martin F."/>
        </authorList>
    </citation>
    <scope>NUCLEOTIDE SEQUENCE [LARGE SCALE GENOMIC DNA]</scope>
    <source>
        <strain evidence="4">CRL 75-36-700-3 / race SCCL</strain>
    </source>
</reference>
<dbReference type="HOGENOM" id="CLU_543067_0_0_1"/>
<feature type="chain" id="PRO_5003174440" evidence="2">
    <location>
        <begin position="22"/>
        <end position="461"/>
    </location>
</feature>
<dbReference type="Proteomes" id="UP000008783">
    <property type="component" value="Unassembled WGS sequence"/>
</dbReference>
<feature type="signal peptide" evidence="2">
    <location>
        <begin position="1"/>
        <end position="21"/>
    </location>
</feature>
<evidence type="ECO:0000256" key="2">
    <source>
        <dbReference type="SAM" id="SignalP"/>
    </source>
</evidence>